<name>A0AAD7SYV7_9TELE</name>
<dbReference type="Proteomes" id="UP001221898">
    <property type="component" value="Unassembled WGS sequence"/>
</dbReference>
<sequence length="111" mass="12146">MRALLSMSCRLSSAELPQLANWTSVFESVSITELLAKVRTQAALPNCLQPTPCAPLHATFQAPAEDREEGTPLNSCLSHRGQEKNKDTFFLLTALSKAHLIPALSKTQNIQ</sequence>
<keyword evidence="2" id="KW-1185">Reference proteome</keyword>
<organism evidence="1 2">
    <name type="scientific">Aldrovandia affinis</name>
    <dbReference type="NCBI Taxonomy" id="143900"/>
    <lineage>
        <taxon>Eukaryota</taxon>
        <taxon>Metazoa</taxon>
        <taxon>Chordata</taxon>
        <taxon>Craniata</taxon>
        <taxon>Vertebrata</taxon>
        <taxon>Euteleostomi</taxon>
        <taxon>Actinopterygii</taxon>
        <taxon>Neopterygii</taxon>
        <taxon>Teleostei</taxon>
        <taxon>Notacanthiformes</taxon>
        <taxon>Halosauridae</taxon>
        <taxon>Aldrovandia</taxon>
    </lineage>
</organism>
<accession>A0AAD7SYV7</accession>
<gene>
    <name evidence="1" type="ORF">AAFF_G00171960</name>
</gene>
<comment type="caution">
    <text evidence="1">The sequence shown here is derived from an EMBL/GenBank/DDBJ whole genome shotgun (WGS) entry which is preliminary data.</text>
</comment>
<evidence type="ECO:0000313" key="1">
    <source>
        <dbReference type="EMBL" id="KAJ8411190.1"/>
    </source>
</evidence>
<reference evidence="1" key="1">
    <citation type="journal article" date="2023" name="Science">
        <title>Genome structures resolve the early diversification of teleost fishes.</title>
        <authorList>
            <person name="Parey E."/>
            <person name="Louis A."/>
            <person name="Montfort J."/>
            <person name="Bouchez O."/>
            <person name="Roques C."/>
            <person name="Iampietro C."/>
            <person name="Lluch J."/>
            <person name="Castinel A."/>
            <person name="Donnadieu C."/>
            <person name="Desvignes T."/>
            <person name="Floi Bucao C."/>
            <person name="Jouanno E."/>
            <person name="Wen M."/>
            <person name="Mejri S."/>
            <person name="Dirks R."/>
            <person name="Jansen H."/>
            <person name="Henkel C."/>
            <person name="Chen W.J."/>
            <person name="Zahm M."/>
            <person name="Cabau C."/>
            <person name="Klopp C."/>
            <person name="Thompson A.W."/>
            <person name="Robinson-Rechavi M."/>
            <person name="Braasch I."/>
            <person name="Lecointre G."/>
            <person name="Bobe J."/>
            <person name="Postlethwait J.H."/>
            <person name="Berthelot C."/>
            <person name="Roest Crollius H."/>
            <person name="Guiguen Y."/>
        </authorList>
    </citation>
    <scope>NUCLEOTIDE SEQUENCE</scope>
    <source>
        <strain evidence="1">NC1722</strain>
    </source>
</reference>
<protein>
    <submittedName>
        <fullName evidence="1">Uncharacterized protein</fullName>
    </submittedName>
</protein>
<evidence type="ECO:0000313" key="2">
    <source>
        <dbReference type="Proteomes" id="UP001221898"/>
    </source>
</evidence>
<dbReference type="AlphaFoldDB" id="A0AAD7SYV7"/>
<dbReference type="EMBL" id="JAINUG010000023">
    <property type="protein sequence ID" value="KAJ8411190.1"/>
    <property type="molecule type" value="Genomic_DNA"/>
</dbReference>
<proteinExistence type="predicted"/>